<dbReference type="Gramene" id="rna-gnl|WGS:JABURB|Cocit.L3389.2">
    <property type="protein sequence ID" value="cds-KAF7847074.1"/>
    <property type="gene ID" value="gene-BT93_L3389"/>
</dbReference>
<dbReference type="EMBL" id="MU091317">
    <property type="protein sequence ID" value="KAF7847074.1"/>
    <property type="molecule type" value="Genomic_DNA"/>
</dbReference>
<comment type="cofactor">
    <cofactor evidence="2">
        <name>pyridoxal 5'-phosphate</name>
        <dbReference type="ChEBI" id="CHEBI:597326"/>
    </cofactor>
</comment>
<dbReference type="Gene3D" id="3.90.1150.10">
    <property type="entry name" value="Aspartate Aminotransferase, domain 1"/>
    <property type="match status" value="1"/>
</dbReference>
<dbReference type="Proteomes" id="UP000806378">
    <property type="component" value="Unassembled WGS sequence"/>
</dbReference>
<comment type="caution">
    <text evidence="3">The sequence shown here is derived from an EMBL/GenBank/DDBJ whole genome shotgun (WGS) entry which is preliminary data.</text>
</comment>
<dbReference type="Gramene" id="rna-gnl|WGS:JABURB|Cocit.L3389.1">
    <property type="protein sequence ID" value="cds-KAF7847073.1"/>
    <property type="gene ID" value="gene-BT93_L3389"/>
</dbReference>
<gene>
    <name evidence="3" type="ORF">BT93_L3389</name>
</gene>
<protein>
    <submittedName>
        <fullName evidence="3">Uncharacterized protein</fullName>
    </submittedName>
</protein>
<proteinExistence type="predicted"/>
<name>A0A8T0CHR4_CORYI</name>
<dbReference type="OrthoDB" id="1744743at2759"/>
<evidence type="ECO:0000256" key="2">
    <source>
        <dbReference type="ARBA" id="ARBA00001933"/>
    </source>
</evidence>
<evidence type="ECO:0000313" key="4">
    <source>
        <dbReference type="Proteomes" id="UP000806378"/>
    </source>
</evidence>
<accession>A0A8T0CHR4</accession>
<dbReference type="PANTHER" id="PTHR43713:SF3">
    <property type="entry name" value="GLUTAMATE-1-SEMIALDEHYDE 2,1-AMINOMUTASE 1, CHLOROPLASTIC-RELATED"/>
    <property type="match status" value="1"/>
</dbReference>
<dbReference type="EMBL" id="MU091317">
    <property type="protein sequence ID" value="KAF7847073.1"/>
    <property type="molecule type" value="Genomic_DNA"/>
</dbReference>
<dbReference type="AlphaFoldDB" id="A0A8T0CHR4"/>
<comment type="catalytic activity">
    <reaction evidence="1">
        <text>(S)-4-amino-5-oxopentanoate = 5-aminolevulinate</text>
        <dbReference type="Rhea" id="RHEA:14265"/>
        <dbReference type="ChEBI" id="CHEBI:57501"/>
        <dbReference type="ChEBI" id="CHEBI:356416"/>
        <dbReference type="EC" id="5.4.3.8"/>
    </reaction>
</comment>
<evidence type="ECO:0000256" key="1">
    <source>
        <dbReference type="ARBA" id="ARBA00001579"/>
    </source>
</evidence>
<organism evidence="3 4">
    <name type="scientific">Corymbia citriodora subsp. variegata</name>
    <dbReference type="NCBI Taxonomy" id="360336"/>
    <lineage>
        <taxon>Eukaryota</taxon>
        <taxon>Viridiplantae</taxon>
        <taxon>Streptophyta</taxon>
        <taxon>Embryophyta</taxon>
        <taxon>Tracheophyta</taxon>
        <taxon>Spermatophyta</taxon>
        <taxon>Magnoliopsida</taxon>
        <taxon>eudicotyledons</taxon>
        <taxon>Gunneridae</taxon>
        <taxon>Pentapetalae</taxon>
        <taxon>rosids</taxon>
        <taxon>malvids</taxon>
        <taxon>Myrtales</taxon>
        <taxon>Myrtaceae</taxon>
        <taxon>Myrtoideae</taxon>
        <taxon>Eucalypteae</taxon>
        <taxon>Corymbia</taxon>
    </lineage>
</organism>
<dbReference type="GO" id="GO:0009507">
    <property type="term" value="C:chloroplast"/>
    <property type="evidence" value="ECO:0007669"/>
    <property type="project" value="TreeGrafter"/>
</dbReference>
<keyword evidence="4" id="KW-1185">Reference proteome</keyword>
<evidence type="ECO:0000313" key="3">
    <source>
        <dbReference type="EMBL" id="KAF7847073.1"/>
    </source>
</evidence>
<dbReference type="GO" id="GO:0042286">
    <property type="term" value="F:glutamate-1-semialdehyde 2,1-aminomutase activity"/>
    <property type="evidence" value="ECO:0007669"/>
    <property type="project" value="UniProtKB-EC"/>
</dbReference>
<dbReference type="PANTHER" id="PTHR43713">
    <property type="entry name" value="GLUTAMATE-1-SEMIALDEHYDE 2,1-AMINOMUTASE"/>
    <property type="match status" value="1"/>
</dbReference>
<sequence length="107" mass="11014">MAAASGIGVVGLTVTARPSSSKLPRSSPSRACMRMAISLDEKKRAFTLQKSEEAFSAAKELMPGGVNSPVRALKSVGDQPIVMASVKGSRVCVCACTVGILARCGCL</sequence>
<reference evidence="3" key="1">
    <citation type="submission" date="2020-05" db="EMBL/GenBank/DDBJ databases">
        <title>WGS assembly of Corymbia citriodora subspecies variegata.</title>
        <authorList>
            <person name="Barry K."/>
            <person name="Hundley H."/>
            <person name="Shu S."/>
            <person name="Jenkins J."/>
            <person name="Grimwood J."/>
            <person name="Baten A."/>
        </authorList>
    </citation>
    <scope>NUCLEOTIDE SEQUENCE</scope>
    <source>
        <strain evidence="3">CV2-018</strain>
    </source>
</reference>
<dbReference type="InterPro" id="IPR015422">
    <property type="entry name" value="PyrdxlP-dep_Trfase_small"/>
</dbReference>